<organism evidence="13 14">
    <name type="scientific">Roseospira navarrensis</name>
    <dbReference type="NCBI Taxonomy" id="140058"/>
    <lineage>
        <taxon>Bacteria</taxon>
        <taxon>Pseudomonadati</taxon>
        <taxon>Pseudomonadota</taxon>
        <taxon>Alphaproteobacteria</taxon>
        <taxon>Rhodospirillales</taxon>
        <taxon>Rhodospirillaceae</taxon>
        <taxon>Roseospira</taxon>
    </lineage>
</organism>
<keyword evidence="14" id="KW-1185">Reference proteome</keyword>
<dbReference type="CDD" id="cd12152">
    <property type="entry name" value="F1-ATPase_delta"/>
    <property type="match status" value="1"/>
</dbReference>
<keyword evidence="8 10" id="KW-0139">CF(1)</keyword>
<dbReference type="InterPro" id="IPR001469">
    <property type="entry name" value="ATP_synth_F1_dsu/esu"/>
</dbReference>
<dbReference type="PANTHER" id="PTHR13822:SF10">
    <property type="entry name" value="ATP SYNTHASE EPSILON CHAIN, CHLOROPLASTIC"/>
    <property type="match status" value="1"/>
</dbReference>
<keyword evidence="10" id="KW-1003">Cell membrane</keyword>
<evidence type="ECO:0000256" key="7">
    <source>
        <dbReference type="ARBA" id="ARBA00023136"/>
    </source>
</evidence>
<evidence type="ECO:0000256" key="5">
    <source>
        <dbReference type="ARBA" id="ARBA00022781"/>
    </source>
</evidence>
<evidence type="ECO:0000256" key="2">
    <source>
        <dbReference type="ARBA" id="ARBA00004184"/>
    </source>
</evidence>
<dbReference type="Gene3D" id="2.60.15.10">
    <property type="entry name" value="F0F1 ATP synthase delta/epsilon subunit, N-terminal"/>
    <property type="match status" value="1"/>
</dbReference>
<dbReference type="GO" id="GO:0046933">
    <property type="term" value="F:proton-transporting ATP synthase activity, rotational mechanism"/>
    <property type="evidence" value="ECO:0007669"/>
    <property type="project" value="UniProtKB-UniRule"/>
</dbReference>
<dbReference type="AlphaFoldDB" id="A0A7X2D4Y7"/>
<keyword evidence="5 10" id="KW-0375">Hydrogen ion transport</keyword>
<dbReference type="OrthoDB" id="9799969at2"/>
<feature type="domain" description="ATP synthase F1 complex delta/epsilon subunit N-terminal" evidence="12">
    <location>
        <begin position="6"/>
        <end position="84"/>
    </location>
</feature>
<keyword evidence="9 10" id="KW-0066">ATP synthesis</keyword>
<gene>
    <name evidence="10" type="primary">atpC</name>
    <name evidence="13" type="ORF">GHC57_17580</name>
</gene>
<evidence type="ECO:0000313" key="13">
    <source>
        <dbReference type="EMBL" id="MQX38331.1"/>
    </source>
</evidence>
<keyword evidence="7 10" id="KW-0472">Membrane</keyword>
<dbReference type="NCBIfam" id="NF001851">
    <property type="entry name" value="PRK00571.2-4"/>
    <property type="match status" value="1"/>
</dbReference>
<dbReference type="HAMAP" id="MF_00530">
    <property type="entry name" value="ATP_synth_epsil_bac"/>
    <property type="match status" value="1"/>
</dbReference>
<evidence type="ECO:0000256" key="3">
    <source>
        <dbReference type="ARBA" id="ARBA00005712"/>
    </source>
</evidence>
<evidence type="ECO:0000256" key="10">
    <source>
        <dbReference type="HAMAP-Rule" id="MF_00530"/>
    </source>
</evidence>
<dbReference type="GO" id="GO:0045259">
    <property type="term" value="C:proton-transporting ATP synthase complex"/>
    <property type="evidence" value="ECO:0007669"/>
    <property type="project" value="UniProtKB-KW"/>
</dbReference>
<keyword evidence="6 10" id="KW-0406">Ion transport</keyword>
<evidence type="ECO:0000259" key="12">
    <source>
        <dbReference type="Pfam" id="PF02823"/>
    </source>
</evidence>
<evidence type="ECO:0000256" key="9">
    <source>
        <dbReference type="ARBA" id="ARBA00023310"/>
    </source>
</evidence>
<comment type="subcellular location">
    <subcellularLocation>
        <location evidence="10">Cell membrane</location>
        <topology evidence="10">Peripheral membrane protein</topology>
    </subcellularLocation>
    <subcellularLocation>
        <location evidence="2">Endomembrane system</location>
        <topology evidence="2">Peripheral membrane protein</topology>
    </subcellularLocation>
</comment>
<evidence type="ECO:0000256" key="1">
    <source>
        <dbReference type="ARBA" id="ARBA00003543"/>
    </source>
</evidence>
<comment type="similarity">
    <text evidence="3 10 11">Belongs to the ATPase epsilon chain family.</text>
</comment>
<dbReference type="SUPFAM" id="SSF51344">
    <property type="entry name" value="Epsilon subunit of F1F0-ATP synthase N-terminal domain"/>
    <property type="match status" value="1"/>
</dbReference>
<dbReference type="GO" id="GO:0005524">
    <property type="term" value="F:ATP binding"/>
    <property type="evidence" value="ECO:0007669"/>
    <property type="project" value="UniProtKB-UniRule"/>
</dbReference>
<name>A0A7X2D4Y7_9PROT</name>
<evidence type="ECO:0000313" key="14">
    <source>
        <dbReference type="Proteomes" id="UP000434582"/>
    </source>
</evidence>
<dbReference type="Pfam" id="PF02823">
    <property type="entry name" value="ATP-synt_DE_N"/>
    <property type="match status" value="1"/>
</dbReference>
<dbReference type="PANTHER" id="PTHR13822">
    <property type="entry name" value="ATP SYNTHASE DELTA/EPSILON CHAIN"/>
    <property type="match status" value="1"/>
</dbReference>
<proteinExistence type="inferred from homology"/>
<evidence type="ECO:0000256" key="6">
    <source>
        <dbReference type="ARBA" id="ARBA00023065"/>
    </source>
</evidence>
<dbReference type="GO" id="GO:0005886">
    <property type="term" value="C:plasma membrane"/>
    <property type="evidence" value="ECO:0007669"/>
    <property type="project" value="UniProtKB-SubCell"/>
</dbReference>
<dbReference type="NCBIfam" id="TIGR01216">
    <property type="entry name" value="ATP_synt_epsi"/>
    <property type="match status" value="1"/>
</dbReference>
<reference evidence="13 14" key="1">
    <citation type="submission" date="2019-10" db="EMBL/GenBank/DDBJ databases">
        <title>Draft whole-genome sequence of the purple nonsulfur photosynthetic bacterium Roseospira navarrensis DSM 15114.</title>
        <authorList>
            <person name="Kyndt J.A."/>
            <person name="Meyer T.E."/>
        </authorList>
    </citation>
    <scope>NUCLEOTIDE SEQUENCE [LARGE SCALE GENOMIC DNA]</scope>
    <source>
        <strain evidence="13 14">DSM 15114</strain>
    </source>
</reference>
<dbReference type="EMBL" id="WIVE01000089">
    <property type="protein sequence ID" value="MQX38331.1"/>
    <property type="molecule type" value="Genomic_DNA"/>
</dbReference>
<dbReference type="GO" id="GO:0012505">
    <property type="term" value="C:endomembrane system"/>
    <property type="evidence" value="ECO:0007669"/>
    <property type="project" value="UniProtKB-SubCell"/>
</dbReference>
<evidence type="ECO:0000256" key="4">
    <source>
        <dbReference type="ARBA" id="ARBA00022448"/>
    </source>
</evidence>
<evidence type="ECO:0000256" key="11">
    <source>
        <dbReference type="RuleBase" id="RU003656"/>
    </source>
</evidence>
<dbReference type="Proteomes" id="UP000434582">
    <property type="component" value="Unassembled WGS sequence"/>
</dbReference>
<comment type="function">
    <text evidence="1 10">Produces ATP from ADP in the presence of a proton gradient across the membrane.</text>
</comment>
<dbReference type="InterPro" id="IPR036771">
    <property type="entry name" value="ATPsynth_dsu/esu_N"/>
</dbReference>
<keyword evidence="4 10" id="KW-0813">Transport</keyword>
<evidence type="ECO:0000256" key="8">
    <source>
        <dbReference type="ARBA" id="ARBA00023196"/>
    </source>
</evidence>
<sequence length="134" mass="14115">MADTTEFELVAPARLVMSRPVEMVVVPGVDGDFGVLPRHAPMLSTVRPGVIDIHTGGSVEERLFVAGGFAEVTEERCTVLAEEAFELESVSADQARERLQAARDDLAEAEGDGARERAAKAVGVAEALVAAKGP</sequence>
<protein>
    <recommendedName>
        <fullName evidence="10">ATP synthase epsilon chain</fullName>
    </recommendedName>
    <alternativeName>
        <fullName evidence="10">ATP synthase F1 sector epsilon subunit</fullName>
    </alternativeName>
    <alternativeName>
        <fullName evidence="10">F-ATPase epsilon subunit</fullName>
    </alternativeName>
</protein>
<comment type="caution">
    <text evidence="13">The sequence shown here is derived from an EMBL/GenBank/DDBJ whole genome shotgun (WGS) entry which is preliminary data.</text>
</comment>
<dbReference type="InterPro" id="IPR020546">
    <property type="entry name" value="ATP_synth_F1_dsu/esu_N"/>
</dbReference>
<dbReference type="RefSeq" id="WP_153346694.1">
    <property type="nucleotide sequence ID" value="NZ_WIVE01000089.1"/>
</dbReference>
<comment type="subunit">
    <text evidence="10 11">F-type ATPases have 2 components, CF(1) - the catalytic core - and CF(0) - the membrane proton channel. CF(1) has five subunits: alpha(3), beta(3), gamma(1), delta(1), epsilon(1). CF(0) has three main subunits: a, b and c.</text>
</comment>
<accession>A0A7X2D4Y7</accession>